<evidence type="ECO:0000313" key="3">
    <source>
        <dbReference type="Proteomes" id="UP000222168"/>
    </source>
</evidence>
<reference evidence="2 3" key="1">
    <citation type="journal article" date="2017" name="Nat. Microbiol.">
        <title>Natural product diversity associated with the nematode symbionts Photorhabdus and Xenorhabdus.</title>
        <authorList>
            <person name="Tobias N.J."/>
            <person name="Wolff H."/>
            <person name="Djahanschiri B."/>
            <person name="Grundmann F."/>
            <person name="Kronenwerth M."/>
            <person name="Shi Y.M."/>
            <person name="Simonyi S."/>
            <person name="Grun P."/>
            <person name="Shapiro-Ilan D."/>
            <person name="Pidot S.J."/>
            <person name="Stinear T.P."/>
            <person name="Ebersberger I."/>
            <person name="Bode H.B."/>
        </authorList>
    </citation>
    <scope>NUCLEOTIDE SEQUENCE [LARGE SCALE GENOMIC DNA]</scope>
    <source>
        <strain evidence="2 3">DSM 22670</strain>
    </source>
</reference>
<dbReference type="Proteomes" id="UP000222168">
    <property type="component" value="Unassembled WGS sequence"/>
</dbReference>
<accession>A0A2D0KEY2</accession>
<dbReference type="InterPro" id="IPR052399">
    <property type="entry name" value="Phage_Baseplate_Assmbl_Protein"/>
</dbReference>
<feature type="domain" description="Baseplate protein J-like barrel" evidence="1">
    <location>
        <begin position="106"/>
        <end position="191"/>
    </location>
</feature>
<protein>
    <submittedName>
        <fullName evidence="2">Phage protein</fullName>
    </submittedName>
</protein>
<dbReference type="EMBL" id="NJAK01000001">
    <property type="protein sequence ID" value="PHM62003.1"/>
    <property type="molecule type" value="Genomic_DNA"/>
</dbReference>
<dbReference type="AlphaFoldDB" id="A0A2D0KEY2"/>
<comment type="caution">
    <text evidence="2">The sequence shown here is derived from an EMBL/GenBank/DDBJ whole genome shotgun (WGS) entry which is preliminary data.</text>
</comment>
<name>A0A2D0KEY2_9GAMM</name>
<proteinExistence type="predicted"/>
<dbReference type="PANTHER" id="PTHR37829:SF3">
    <property type="entry name" value="PROTEIN JAYE-RELATED"/>
    <property type="match status" value="1"/>
</dbReference>
<sequence>MDTKPTIDYEKILRDSGMPTTETEITAAFARVVDDAGLVTNTSRMSPFWRLINTIVTRPVLWLKEALINVTLKNMYLASASGSWLDMFAWGVNLKRKPASAAQGVIRFYKSAGASAVTVPAGTVIQTERINGEIYRVSTTESVVMAEGVSSALLPVTAEVAGGAFNLAPGYFRILPVAVSGIARVQNEEGWLLTPGADAESDDDLRDRCRNQYNLVGHYHTDAVYRGMIATVAGLSIDRIFFLHDAPRGAGTANAYLLLDSGVISQPFIEAVNDYITNQGHHGHGDDMQCLPMPETHHALTVTLFVANRANYSQEQIATLKTDVSNLIRCAFRENTDYPVKKTWPYSRFSFSNLGRELHREFTEIESLTFSLGDILSELSVPRLQSLSVEVKNGSV</sequence>
<dbReference type="OrthoDB" id="6103450at2"/>
<keyword evidence="3" id="KW-1185">Reference proteome</keyword>
<evidence type="ECO:0000259" key="1">
    <source>
        <dbReference type="Pfam" id="PF04865"/>
    </source>
</evidence>
<evidence type="ECO:0000313" key="2">
    <source>
        <dbReference type="EMBL" id="PHM62003.1"/>
    </source>
</evidence>
<gene>
    <name evidence="2" type="ORF">Xish_01165</name>
</gene>
<dbReference type="RefSeq" id="WP_099117078.1">
    <property type="nucleotide sequence ID" value="NZ_NJAK01000001.1"/>
</dbReference>
<dbReference type="Pfam" id="PF04865">
    <property type="entry name" value="Baseplate_J"/>
    <property type="match status" value="1"/>
</dbReference>
<dbReference type="InterPro" id="IPR006949">
    <property type="entry name" value="Barrel_Baseplate_J-like"/>
</dbReference>
<dbReference type="PANTHER" id="PTHR37829">
    <property type="entry name" value="PHAGE-LIKE ELEMENT PBSX PROTEIN XKDT"/>
    <property type="match status" value="1"/>
</dbReference>
<organism evidence="2 3">
    <name type="scientific">Xenorhabdus ishibashii</name>
    <dbReference type="NCBI Taxonomy" id="1034471"/>
    <lineage>
        <taxon>Bacteria</taxon>
        <taxon>Pseudomonadati</taxon>
        <taxon>Pseudomonadota</taxon>
        <taxon>Gammaproteobacteria</taxon>
        <taxon>Enterobacterales</taxon>
        <taxon>Morganellaceae</taxon>
        <taxon>Xenorhabdus</taxon>
    </lineage>
</organism>